<comment type="caution">
    <text evidence="2">The sequence shown here is derived from an EMBL/GenBank/DDBJ whole genome shotgun (WGS) entry which is preliminary data.</text>
</comment>
<dbReference type="InterPro" id="IPR002491">
    <property type="entry name" value="ABC_transptr_periplasmic_BD"/>
</dbReference>
<dbReference type="EMBL" id="LNQE01001452">
    <property type="protein sequence ID" value="KUG17283.1"/>
    <property type="molecule type" value="Genomic_DNA"/>
</dbReference>
<dbReference type="InterPro" id="IPR050902">
    <property type="entry name" value="ABC_Transporter_SBP"/>
</dbReference>
<dbReference type="PANTHER" id="PTHR30535:SF34">
    <property type="entry name" value="MOLYBDATE-BINDING PROTEIN MOLA"/>
    <property type="match status" value="1"/>
</dbReference>
<proteinExistence type="predicted"/>
<dbReference type="InterPro" id="IPR036439">
    <property type="entry name" value="Dockerin_dom_sf"/>
</dbReference>
<dbReference type="GO" id="GO:0000272">
    <property type="term" value="P:polysaccharide catabolic process"/>
    <property type="evidence" value="ECO:0007669"/>
    <property type="project" value="InterPro"/>
</dbReference>
<dbReference type="SUPFAM" id="SSF53807">
    <property type="entry name" value="Helical backbone' metal receptor"/>
    <property type="match status" value="1"/>
</dbReference>
<reference evidence="2" key="1">
    <citation type="journal article" date="2015" name="Proc. Natl. Acad. Sci. U.S.A.">
        <title>Networks of energetic and metabolic interactions define dynamics in microbial communities.</title>
        <authorList>
            <person name="Embree M."/>
            <person name="Liu J.K."/>
            <person name="Al-Bassam M.M."/>
            <person name="Zengler K."/>
        </authorList>
    </citation>
    <scope>NUCLEOTIDE SEQUENCE</scope>
</reference>
<protein>
    <recommendedName>
        <fullName evidence="1">Fe/B12 periplasmic-binding domain-containing protein</fullName>
    </recommendedName>
</protein>
<organism evidence="2">
    <name type="scientific">hydrocarbon metagenome</name>
    <dbReference type="NCBI Taxonomy" id="938273"/>
    <lineage>
        <taxon>unclassified sequences</taxon>
        <taxon>metagenomes</taxon>
        <taxon>ecological metagenomes</taxon>
    </lineage>
</organism>
<dbReference type="AlphaFoldDB" id="A0A0W8FA63"/>
<sequence>MNRPICIASTLLIALTASMAGIAIGSDFTLNIFGNANMDDRIDQTDIDYIQEIINGSKEATMLSDVNLDGTVDLSDLQLAEELIEDRAERISLIDGNKQNLTLELPLERILTLNMRHAIALAVLGGEEKAVGVDNTVGERVELFPRLSQLPAVGTTSEPDIESIISLQPDLVVTFTNAPSTDALEDKLPEGMAVLRFDLSRSSSLREEMAVLGFLLDDPDSTQRYLDWYDRYIGEIQDKAARIEDEDRARVLMERERSADTGPTARWAYASGTGFTDLVDLAGGINIASGYMEGNKDLETEFVIDKDPQVIIGLSYKGGYKSSDPESMKAYYDEIMKTEGFGNISAVRDGRVHIISGDFSIGPQLVVGALTVAKWLYPEQFQDVDPVQVHREFLSDLMKLDYDPTENGAFVYPE</sequence>
<dbReference type="Gene3D" id="3.40.50.1980">
    <property type="entry name" value="Nitrogenase molybdenum iron protein domain"/>
    <property type="match status" value="2"/>
</dbReference>
<dbReference type="PROSITE" id="PS50983">
    <property type="entry name" value="FE_B12_PBP"/>
    <property type="match status" value="1"/>
</dbReference>
<gene>
    <name evidence="2" type="ORF">ASZ90_013006</name>
</gene>
<evidence type="ECO:0000313" key="2">
    <source>
        <dbReference type="EMBL" id="KUG17283.1"/>
    </source>
</evidence>
<feature type="domain" description="Fe/B12 periplasmic-binding" evidence="1">
    <location>
        <begin position="109"/>
        <end position="384"/>
    </location>
</feature>
<evidence type="ECO:0000259" key="1">
    <source>
        <dbReference type="PROSITE" id="PS50983"/>
    </source>
</evidence>
<dbReference type="Pfam" id="PF01497">
    <property type="entry name" value="Peripla_BP_2"/>
    <property type="match status" value="1"/>
</dbReference>
<dbReference type="Gene3D" id="1.10.1330.10">
    <property type="entry name" value="Dockerin domain"/>
    <property type="match status" value="1"/>
</dbReference>
<name>A0A0W8FA63_9ZZZZ</name>
<dbReference type="SUPFAM" id="SSF63446">
    <property type="entry name" value="Type I dockerin domain"/>
    <property type="match status" value="1"/>
</dbReference>
<accession>A0A0W8FA63</accession>
<dbReference type="PANTHER" id="PTHR30535">
    <property type="entry name" value="VITAMIN B12-BINDING PROTEIN"/>
    <property type="match status" value="1"/>
</dbReference>